<keyword evidence="7" id="KW-1185">Reference proteome</keyword>
<feature type="domain" description="Bacterial transcriptional activator" evidence="5">
    <location>
        <begin position="406"/>
        <end position="539"/>
    </location>
</feature>
<keyword evidence="2" id="KW-0067">ATP-binding</keyword>
<dbReference type="InterPro" id="IPR041664">
    <property type="entry name" value="AAA_16"/>
</dbReference>
<dbReference type="InterPro" id="IPR036388">
    <property type="entry name" value="WH-like_DNA-bd_sf"/>
</dbReference>
<reference evidence="6 7" key="1">
    <citation type="submission" date="2016-11" db="EMBL/GenBank/DDBJ databases">
        <authorList>
            <person name="Jaros S."/>
            <person name="Januszkiewicz K."/>
            <person name="Wedrychowicz H."/>
        </authorList>
    </citation>
    <scope>NUCLEOTIDE SEQUENCE [LARGE SCALE GENOMIC DNA]</scope>
    <source>
        <strain evidence="6 7">DSM 43832</strain>
    </source>
</reference>
<proteinExistence type="predicted"/>
<dbReference type="Gene3D" id="3.40.50.2300">
    <property type="match status" value="2"/>
</dbReference>
<evidence type="ECO:0000256" key="1">
    <source>
        <dbReference type="ARBA" id="ARBA00022741"/>
    </source>
</evidence>
<protein>
    <submittedName>
        <fullName evidence="6">Transcriptional activator domain-containing protein</fullName>
    </submittedName>
</protein>
<dbReference type="InterPro" id="IPR016032">
    <property type="entry name" value="Sig_transdc_resp-reg_C-effctor"/>
</dbReference>
<evidence type="ECO:0000313" key="6">
    <source>
        <dbReference type="EMBL" id="SHL21079.1"/>
    </source>
</evidence>
<dbReference type="STRING" id="1848.SAMN05443637_12131"/>
<name>A0A1M6YSR6_PSETH</name>
<dbReference type="AlphaFoldDB" id="A0A1M6YSR6"/>
<dbReference type="PANTHER" id="PTHR16305">
    <property type="entry name" value="TESTICULAR SOLUBLE ADENYLYL CYCLASE"/>
    <property type="match status" value="1"/>
</dbReference>
<dbReference type="InterPro" id="IPR011990">
    <property type="entry name" value="TPR-like_helical_dom_sf"/>
</dbReference>
<dbReference type="GO" id="GO:0003677">
    <property type="term" value="F:DNA binding"/>
    <property type="evidence" value="ECO:0007669"/>
    <property type="project" value="InterPro"/>
</dbReference>
<accession>A0A1M6YSR6</accession>
<dbReference type="Proteomes" id="UP000184363">
    <property type="component" value="Unassembled WGS sequence"/>
</dbReference>
<dbReference type="Gene3D" id="1.10.10.10">
    <property type="entry name" value="Winged helix-like DNA-binding domain superfamily/Winged helix DNA-binding domain"/>
    <property type="match status" value="1"/>
</dbReference>
<feature type="region of interest" description="Disordered" evidence="3">
    <location>
        <begin position="257"/>
        <end position="299"/>
    </location>
</feature>
<dbReference type="SUPFAM" id="SSF52540">
    <property type="entry name" value="P-loop containing nucleoside triphosphate hydrolases"/>
    <property type="match status" value="1"/>
</dbReference>
<dbReference type="SUPFAM" id="SSF46894">
    <property type="entry name" value="C-terminal effector domain of the bipartite response regulators"/>
    <property type="match status" value="1"/>
</dbReference>
<dbReference type="SMART" id="SM01043">
    <property type="entry name" value="BTAD"/>
    <property type="match status" value="1"/>
</dbReference>
<dbReference type="Pfam" id="PF13407">
    <property type="entry name" value="Peripla_BP_4"/>
    <property type="match status" value="1"/>
</dbReference>
<keyword evidence="1" id="KW-0547">Nucleotide-binding</keyword>
<dbReference type="PANTHER" id="PTHR16305:SF35">
    <property type="entry name" value="TRANSCRIPTIONAL ACTIVATOR DOMAIN"/>
    <property type="match status" value="1"/>
</dbReference>
<organism evidence="6 7">
    <name type="scientific">Pseudonocardia thermophila</name>
    <dbReference type="NCBI Taxonomy" id="1848"/>
    <lineage>
        <taxon>Bacteria</taxon>
        <taxon>Bacillati</taxon>
        <taxon>Actinomycetota</taxon>
        <taxon>Actinomycetes</taxon>
        <taxon>Pseudonocardiales</taxon>
        <taxon>Pseudonocardiaceae</taxon>
        <taxon>Pseudonocardia</taxon>
    </lineage>
</organism>
<dbReference type="Gene3D" id="1.25.40.10">
    <property type="entry name" value="Tetratricopeptide repeat domain"/>
    <property type="match status" value="2"/>
</dbReference>
<dbReference type="EMBL" id="FRAP01000021">
    <property type="protein sequence ID" value="SHL21079.1"/>
    <property type="molecule type" value="Genomic_DNA"/>
</dbReference>
<feature type="compositionally biased region" description="Low complexity" evidence="3">
    <location>
        <begin position="259"/>
        <end position="273"/>
    </location>
</feature>
<dbReference type="InterPro" id="IPR025997">
    <property type="entry name" value="SBP_2_dom"/>
</dbReference>
<dbReference type="GO" id="GO:0006355">
    <property type="term" value="P:regulation of DNA-templated transcription"/>
    <property type="evidence" value="ECO:0007669"/>
    <property type="project" value="InterPro"/>
</dbReference>
<dbReference type="GO" id="GO:0005737">
    <property type="term" value="C:cytoplasm"/>
    <property type="evidence" value="ECO:0007669"/>
    <property type="project" value="TreeGrafter"/>
</dbReference>
<evidence type="ECO:0000259" key="5">
    <source>
        <dbReference type="SMART" id="SM01043"/>
    </source>
</evidence>
<dbReference type="InterPro" id="IPR028082">
    <property type="entry name" value="Peripla_BP_I"/>
</dbReference>
<dbReference type="SUPFAM" id="SSF53822">
    <property type="entry name" value="Periplasmic binding protein-like I"/>
    <property type="match status" value="1"/>
</dbReference>
<dbReference type="GO" id="GO:0005524">
    <property type="term" value="F:ATP binding"/>
    <property type="evidence" value="ECO:0007669"/>
    <property type="project" value="UniProtKB-KW"/>
</dbReference>
<dbReference type="Pfam" id="PF03704">
    <property type="entry name" value="BTAD"/>
    <property type="match status" value="1"/>
</dbReference>
<evidence type="ECO:0000256" key="2">
    <source>
        <dbReference type="ARBA" id="ARBA00022840"/>
    </source>
</evidence>
<dbReference type="InterPro" id="IPR027417">
    <property type="entry name" value="P-loop_NTPase"/>
</dbReference>
<dbReference type="Pfam" id="PF13191">
    <property type="entry name" value="AAA_16"/>
    <property type="match status" value="1"/>
</dbReference>
<feature type="chain" id="PRO_5012929324" evidence="4">
    <location>
        <begin position="24"/>
        <end position="1272"/>
    </location>
</feature>
<keyword evidence="4" id="KW-0732">Signal</keyword>
<evidence type="ECO:0000256" key="3">
    <source>
        <dbReference type="SAM" id="MobiDB-lite"/>
    </source>
</evidence>
<sequence>MRTHRLVAALVGAALALTTAACGETVTSNGPPTIAIVAKAFQRQFWQAVKQGAEQEAARQNVRAPFEGPATEADVEGQIRMLTNVLARRPAAIGFAALDPQAAAPLLEQAQQRDIPVNAFDSGVDSDLPLTTAATDNNAAAEAARRMAAAIGGRGTVALVVHDAASRADRRDGFVEWMRADAPGVQLLETWYGGGDPTTSAEITESLLAAHPDLAGIYGSNDAIRSGVILGAITQNPVGMGEQTVAAAVKAIRARSYRRSSTPASSGTTGRTSTARRSRPSSTSNAHRGTDHWPGKPSPATLCGVEPVARARLFGRFELCLGQTRVPPLESGRAESLLAYLLLHRSAPTPRQRVAFLLWPDSTEAQARTNLRHLLHTLRRRLPDADRYLDVTARTIGWRADAPCRLDVEEFEALVDAADEARLRQAVALYTGDLLEGSYDDWLRVERERLRHRQIDALGRLAALCEQRGDLAAGIEFAERQRRLDPFREETYRRLVHWYVARGDRARAVLTYHVCSSTLQRELGVRPSAETEAVYRRLVHAAGPAGSAPALVGRDRELARLDAVWRSAETGHGGLVLVSGEAGVGKTRLVEEFRRRCAAHGPVIADARCYPSLAYAPVVAWLRAPALRARAARLPAAWRTELARLLPEVLAESPDLPPPVPLPEADQRRRLFEAVAATVVDGGRPTLLVVDDVQHADRETCRLLHYLLRGRPDARLLVVATARREDVQDDHPVHELLTDLRAAGRCTQIDLDRLDRAETAVLAERLGARLSPADAGRLHEETEGNPLFVVEALRGGWTPGRPLSPRVQAVIEARLAQLGPQARQLAGLAAAVGREFSTDVLAAAAEADADALADGLDELWRRQIIREREGSSTYDFTHDRIRQVAFQGVGPIRRRRLHARIAAALERIHGDDPGPVSLQIATHLDRAGEVGRAVEWYVRAADAAQVLHASRQAADVLGRALELLGGLPASAERDARELDVRTALLAPLVVVTTYGSPRMWDNQRRALELSRAHGVEPAPRLLRSLAVSALVRSEFAEATEFGRQLRRVAERDGDRVSLVESAYVLGIAAFWQAGLQTARREFELAVQRYRPADHPAHVLHYGNDPKVVCQSRLANTLWFLGLPDEARAARDAALAWAAEVGHRYSRSVAVTFAALLALDMGDEEELRKQVAELTVIGSEPVSEHVVAAFTGYLTVLDGDPDVGLVPIRAAVEHTRGGGDAPGHHAVMLRLLLAACQAAGDDAAAAAVAERMLAMGGTARLWAPTARRVLARA</sequence>
<evidence type="ECO:0000256" key="4">
    <source>
        <dbReference type="SAM" id="SignalP"/>
    </source>
</evidence>
<feature type="signal peptide" evidence="4">
    <location>
        <begin position="1"/>
        <end position="23"/>
    </location>
</feature>
<dbReference type="InterPro" id="IPR005158">
    <property type="entry name" value="BTAD"/>
</dbReference>
<dbReference type="GO" id="GO:0004016">
    <property type="term" value="F:adenylate cyclase activity"/>
    <property type="evidence" value="ECO:0007669"/>
    <property type="project" value="TreeGrafter"/>
</dbReference>
<gene>
    <name evidence="6" type="ORF">SAMN05443637_12131</name>
</gene>
<dbReference type="SUPFAM" id="SSF48452">
    <property type="entry name" value="TPR-like"/>
    <property type="match status" value="1"/>
</dbReference>
<evidence type="ECO:0000313" key="7">
    <source>
        <dbReference type="Proteomes" id="UP000184363"/>
    </source>
</evidence>
<dbReference type="PROSITE" id="PS51257">
    <property type="entry name" value="PROKAR_LIPOPROTEIN"/>
    <property type="match status" value="1"/>
</dbReference>
<dbReference type="RefSeq" id="WP_073459553.1">
    <property type="nucleotide sequence ID" value="NZ_FRAP01000021.1"/>
</dbReference>